<dbReference type="GO" id="GO:0004343">
    <property type="term" value="F:glucosamine 6-phosphate N-acetyltransferase activity"/>
    <property type="evidence" value="ECO:0007669"/>
    <property type="project" value="UniProtKB-UniRule"/>
</dbReference>
<evidence type="ECO:0000259" key="2">
    <source>
        <dbReference type="PROSITE" id="PS51186"/>
    </source>
</evidence>
<dbReference type="Gene3D" id="3.40.630.30">
    <property type="match status" value="1"/>
</dbReference>
<sequence>MPMVILDAQRVVACGTLVIERKFIHQCGMLAHIEDIVVSEDQRGTGLGRILIQQLKHLAFKHGCYKITLDCDIKNEPFYARGDFETKGLQMCIYYRDDPATTPTSPKYPHQL</sequence>
<dbReference type="SUPFAM" id="SSF55729">
    <property type="entry name" value="Acyl-CoA N-acyltransferases (Nat)"/>
    <property type="match status" value="1"/>
</dbReference>
<evidence type="ECO:0000313" key="3">
    <source>
        <dbReference type="EMBL" id="PJF16885.1"/>
    </source>
</evidence>
<dbReference type="InterPro" id="IPR016181">
    <property type="entry name" value="Acyl_CoA_acyltransferase"/>
</dbReference>
<dbReference type="STRING" id="1246581.A0A2H9TGN9"/>
<dbReference type="EMBL" id="MTSL01000205">
    <property type="protein sequence ID" value="PJF16885.1"/>
    <property type="molecule type" value="Genomic_DNA"/>
</dbReference>
<dbReference type="EC" id="2.3.1.4" evidence="1"/>
<keyword evidence="4" id="KW-1185">Reference proteome</keyword>
<evidence type="ECO:0000313" key="4">
    <source>
        <dbReference type="Proteomes" id="UP000240830"/>
    </source>
</evidence>
<reference evidence="3 4" key="1">
    <citation type="submission" date="2016-10" db="EMBL/GenBank/DDBJ databases">
        <title>The genome of Paramicrosporidium saccamoebae is the missing link in understanding Cryptomycota and Microsporidia evolution.</title>
        <authorList>
            <person name="Quandt C.A."/>
            <person name="Beaudet D."/>
            <person name="Corsaro D."/>
            <person name="Michel R."/>
            <person name="Corradi N."/>
            <person name="James T."/>
        </authorList>
    </citation>
    <scope>NUCLEOTIDE SEQUENCE [LARGE SCALE GENOMIC DNA]</scope>
    <source>
        <strain evidence="3 4">KSL3</strain>
    </source>
</reference>
<dbReference type="UniPathway" id="UPA00113">
    <property type="reaction ID" value="UER00529"/>
</dbReference>
<dbReference type="Proteomes" id="UP000240830">
    <property type="component" value="Unassembled WGS sequence"/>
</dbReference>
<keyword evidence="1" id="KW-0808">Transferase</keyword>
<accession>A0A2H9TGN9</accession>
<comment type="catalytic activity">
    <reaction evidence="1">
        <text>D-glucosamine 6-phosphate + acetyl-CoA = N-acetyl-D-glucosamine 6-phosphate + CoA + H(+)</text>
        <dbReference type="Rhea" id="RHEA:10292"/>
        <dbReference type="ChEBI" id="CHEBI:15378"/>
        <dbReference type="ChEBI" id="CHEBI:57287"/>
        <dbReference type="ChEBI" id="CHEBI:57288"/>
        <dbReference type="ChEBI" id="CHEBI:57513"/>
        <dbReference type="ChEBI" id="CHEBI:58725"/>
        <dbReference type="EC" id="2.3.1.4"/>
    </reaction>
</comment>
<proteinExistence type="inferred from homology"/>
<comment type="similarity">
    <text evidence="1">Belongs to the acetyltransferase family. GNA1 subfamily.</text>
</comment>
<protein>
    <recommendedName>
        <fullName evidence="1">Glucosamine 6-phosphate N-acetyltransferase</fullName>
        <ecNumber evidence="1">2.3.1.4</ecNumber>
    </recommendedName>
</protein>
<dbReference type="PANTHER" id="PTHR13355">
    <property type="entry name" value="GLUCOSAMINE 6-PHOSPHATE N-ACETYLTRANSFERASE"/>
    <property type="match status" value="1"/>
</dbReference>
<comment type="caution">
    <text evidence="3">The sequence shown here is derived from an EMBL/GenBank/DDBJ whole genome shotgun (WGS) entry which is preliminary data.</text>
</comment>
<dbReference type="GO" id="GO:0006048">
    <property type="term" value="P:UDP-N-acetylglucosamine biosynthetic process"/>
    <property type="evidence" value="ECO:0007669"/>
    <property type="project" value="UniProtKB-UniRule"/>
</dbReference>
<dbReference type="PANTHER" id="PTHR13355:SF11">
    <property type="entry name" value="GLUCOSAMINE 6-PHOSPHATE N-ACETYLTRANSFERASE"/>
    <property type="match status" value="1"/>
</dbReference>
<dbReference type="CDD" id="cd04301">
    <property type="entry name" value="NAT_SF"/>
    <property type="match status" value="1"/>
</dbReference>
<organism evidence="3 4">
    <name type="scientific">Paramicrosporidium saccamoebae</name>
    <dbReference type="NCBI Taxonomy" id="1246581"/>
    <lineage>
        <taxon>Eukaryota</taxon>
        <taxon>Fungi</taxon>
        <taxon>Fungi incertae sedis</taxon>
        <taxon>Cryptomycota</taxon>
        <taxon>Cryptomycota incertae sedis</taxon>
        <taxon>Paramicrosporidium</taxon>
    </lineage>
</organism>
<dbReference type="InterPro" id="IPR000182">
    <property type="entry name" value="GNAT_dom"/>
</dbReference>
<dbReference type="InterPro" id="IPR039143">
    <property type="entry name" value="GNPNAT1-like"/>
</dbReference>
<gene>
    <name evidence="3" type="ORF">PSACC_03318</name>
</gene>
<dbReference type="PROSITE" id="PS51186">
    <property type="entry name" value="GNAT"/>
    <property type="match status" value="1"/>
</dbReference>
<dbReference type="Pfam" id="PF00583">
    <property type="entry name" value="Acetyltransf_1"/>
    <property type="match status" value="1"/>
</dbReference>
<keyword evidence="1" id="KW-0012">Acyltransferase</keyword>
<dbReference type="OrthoDB" id="10039976at2759"/>
<evidence type="ECO:0000256" key="1">
    <source>
        <dbReference type="RuleBase" id="RU365086"/>
    </source>
</evidence>
<dbReference type="AlphaFoldDB" id="A0A2H9TGN9"/>
<name>A0A2H9TGN9_9FUNG</name>
<comment type="pathway">
    <text evidence="1">Nucleotide-sugar biosynthesis; UDP-N-acetyl-alpha-D-glucosamine biosynthesis; N-acetyl-alpha-D-glucosamine 1-phosphate from alpha-D-glucosamine 6-phosphate (route I): step 1/2.</text>
</comment>
<feature type="domain" description="N-acetyltransferase" evidence="2">
    <location>
        <begin position="1"/>
        <end position="112"/>
    </location>
</feature>